<dbReference type="InterPro" id="IPR036735">
    <property type="entry name" value="NGN_dom_sf"/>
</dbReference>
<dbReference type="GO" id="GO:0006354">
    <property type="term" value="P:DNA-templated transcription elongation"/>
    <property type="evidence" value="ECO:0007669"/>
    <property type="project" value="InterPro"/>
</dbReference>
<name>A0A833DRM5_9EURY</name>
<keyword evidence="2" id="KW-0251">Elongation factor</keyword>
<dbReference type="AlphaFoldDB" id="A0A833DRM5"/>
<reference evidence="2" key="1">
    <citation type="journal article" date="2020" name="ISME J.">
        <title>Gammaproteobacteria mediating utilization of methyl-, sulfur- and petroleum organic compounds in deep ocean hydrothermal plumes.</title>
        <authorList>
            <person name="Zhou Z."/>
            <person name="Liu Y."/>
            <person name="Pan J."/>
            <person name="Cron B.R."/>
            <person name="Toner B.M."/>
            <person name="Anantharaman K."/>
            <person name="Breier J.A."/>
            <person name="Dick G.J."/>
            <person name="Li M."/>
        </authorList>
    </citation>
    <scope>NUCLEOTIDE SEQUENCE</scope>
    <source>
        <strain evidence="2">SZUA-1385</strain>
    </source>
</reference>
<comment type="caution">
    <text evidence="2">The sequence shown here is derived from an EMBL/GenBank/DDBJ whole genome shotgun (WGS) entry which is preliminary data.</text>
</comment>
<proteinExistence type="predicted"/>
<feature type="non-terminal residue" evidence="2">
    <location>
        <position position="52"/>
    </location>
</feature>
<dbReference type="GO" id="GO:0003746">
    <property type="term" value="F:translation elongation factor activity"/>
    <property type="evidence" value="ECO:0007669"/>
    <property type="project" value="UniProtKB-KW"/>
</dbReference>
<dbReference type="EMBL" id="DQSV01000016">
    <property type="protein sequence ID" value="HIP16857.1"/>
    <property type="molecule type" value="Genomic_DNA"/>
</dbReference>
<organism evidence="2 3">
    <name type="scientific">Methanothermococcus okinawensis</name>
    <dbReference type="NCBI Taxonomy" id="155863"/>
    <lineage>
        <taxon>Archaea</taxon>
        <taxon>Methanobacteriati</taxon>
        <taxon>Methanobacteriota</taxon>
        <taxon>Methanomada group</taxon>
        <taxon>Methanococci</taxon>
        <taxon>Methanococcales</taxon>
        <taxon>Methanococcaceae</taxon>
        <taxon>Methanothermococcus</taxon>
    </lineage>
</organism>
<evidence type="ECO:0000313" key="2">
    <source>
        <dbReference type="EMBL" id="HIP16857.1"/>
    </source>
</evidence>
<keyword evidence="2" id="KW-0648">Protein biosynthesis</keyword>
<dbReference type="Pfam" id="PF03439">
    <property type="entry name" value="Spt5-NGN"/>
    <property type="match status" value="1"/>
</dbReference>
<protein>
    <submittedName>
        <fullName evidence="2">Transcription elongation factor Spt5</fullName>
    </submittedName>
</protein>
<gene>
    <name evidence="2" type="ORF">EYG76_00940</name>
</gene>
<dbReference type="Proteomes" id="UP000605144">
    <property type="component" value="Unassembled WGS sequence"/>
</dbReference>
<accession>A0A833DRM5</accession>
<evidence type="ECO:0000313" key="3">
    <source>
        <dbReference type="Proteomes" id="UP000605144"/>
    </source>
</evidence>
<evidence type="ECO:0000259" key="1">
    <source>
        <dbReference type="Pfam" id="PF03439"/>
    </source>
</evidence>
<dbReference type="Gene3D" id="3.30.70.940">
    <property type="entry name" value="NusG, N-terminal domain"/>
    <property type="match status" value="1"/>
</dbReference>
<feature type="domain" description="NGN" evidence="1">
    <location>
        <begin position="1"/>
        <end position="50"/>
    </location>
</feature>
<sequence>MIYAIRTTTGQEKNVAEFLASKAEKERIEIYSILATEDLKGYLLVEAPNRGA</sequence>
<dbReference type="InterPro" id="IPR005100">
    <property type="entry name" value="NGN-domain"/>
</dbReference>